<dbReference type="PATRIC" id="fig|1838286.3.peg.2994"/>
<evidence type="ECO:0000259" key="1">
    <source>
        <dbReference type="Pfam" id="PF01973"/>
    </source>
</evidence>
<accession>A0A1D8AYB5</accession>
<name>A0A1D8AYB5_9BACT</name>
<dbReference type="InterPro" id="IPR002826">
    <property type="entry name" value="MptE-like"/>
</dbReference>
<reference evidence="2 3" key="1">
    <citation type="submission" date="2016-06" db="EMBL/GenBank/DDBJ databases">
        <title>Three novel species with peptidoglycan cell walls form the new genus Lacunisphaera gen. nov. in the family Opitutaceae of the verrucomicrobial subdivision 4.</title>
        <authorList>
            <person name="Rast P."/>
            <person name="Gloeckner I."/>
            <person name="Jogler M."/>
            <person name="Boedeker C."/>
            <person name="Jeske O."/>
            <person name="Wiegand S."/>
            <person name="Reinhardt R."/>
            <person name="Schumann P."/>
            <person name="Rohde M."/>
            <person name="Spring S."/>
            <person name="Gloeckner F.O."/>
            <person name="Jogler C."/>
        </authorList>
    </citation>
    <scope>NUCLEOTIDE SEQUENCE [LARGE SCALE GENOMIC DNA]</scope>
    <source>
        <strain evidence="2 3">IG16b</strain>
    </source>
</reference>
<proteinExistence type="predicted"/>
<feature type="domain" description="6-hydroxymethylpterin diphosphokinase MptE-like" evidence="1">
    <location>
        <begin position="63"/>
        <end position="208"/>
    </location>
</feature>
<protein>
    <recommendedName>
        <fullName evidence="1">6-hydroxymethylpterin diphosphokinase MptE-like domain-containing protein</fullName>
    </recommendedName>
</protein>
<dbReference type="Proteomes" id="UP000095228">
    <property type="component" value="Chromosome"/>
</dbReference>
<gene>
    <name evidence="2" type="ORF">Verru16b_02983</name>
</gene>
<sequence>MPWVGQLSALVSTFYMSSNHNPDHTLQGVRAQRPTINPYRYALRQVIDRMIWDLGTESFRSRKKLHNWKDRFPGKGAVIACNGPSLLRTDLSLLDGVFTFGLNKINLLFEKNKFRPSCIVAVNPLVIEQNADFYNETELPLFIDGVGRTHIRSRSNVAFLHSSSQPKLARDCTISINQGYTVTTVALQLAFHMGFRKVALVGCDHNFATKGPANKVVVSGSEDASHFDPRYFSGGQKWQLPDLAGSEFFYSMAQDMFCAHGGSITNCTDGGKLEIFPRENLTSWLAR</sequence>
<evidence type="ECO:0000313" key="3">
    <source>
        <dbReference type="Proteomes" id="UP000095228"/>
    </source>
</evidence>
<organism evidence="2 3">
    <name type="scientific">Lacunisphaera limnophila</name>
    <dbReference type="NCBI Taxonomy" id="1838286"/>
    <lineage>
        <taxon>Bacteria</taxon>
        <taxon>Pseudomonadati</taxon>
        <taxon>Verrucomicrobiota</taxon>
        <taxon>Opitutia</taxon>
        <taxon>Opitutales</taxon>
        <taxon>Opitutaceae</taxon>
        <taxon>Lacunisphaera</taxon>
    </lineage>
</organism>
<dbReference type="KEGG" id="obg:Verru16b_02983"/>
<dbReference type="STRING" id="1838286.Verru16b_02983"/>
<dbReference type="AlphaFoldDB" id="A0A1D8AYB5"/>
<dbReference type="Pfam" id="PF01973">
    <property type="entry name" value="MptE-like"/>
    <property type="match status" value="1"/>
</dbReference>
<evidence type="ECO:0000313" key="2">
    <source>
        <dbReference type="EMBL" id="AOS45892.1"/>
    </source>
</evidence>
<keyword evidence="3" id="KW-1185">Reference proteome</keyword>
<dbReference type="EMBL" id="CP016094">
    <property type="protein sequence ID" value="AOS45892.1"/>
    <property type="molecule type" value="Genomic_DNA"/>
</dbReference>